<feature type="domain" description="L,D-TPase catalytic" evidence="11">
    <location>
        <begin position="40"/>
        <end position="187"/>
    </location>
</feature>
<accession>A0ABM7ZJF1</accession>
<dbReference type="InterPro" id="IPR005490">
    <property type="entry name" value="LD_TPept_cat_dom"/>
</dbReference>
<evidence type="ECO:0000256" key="7">
    <source>
        <dbReference type="ARBA" id="ARBA00022984"/>
    </source>
</evidence>
<evidence type="ECO:0000256" key="9">
    <source>
        <dbReference type="PROSITE-ProRule" id="PRU01373"/>
    </source>
</evidence>
<dbReference type="Gene3D" id="2.40.440.10">
    <property type="entry name" value="L,D-transpeptidase catalytic domain-like"/>
    <property type="match status" value="1"/>
</dbReference>
<evidence type="ECO:0000256" key="6">
    <source>
        <dbReference type="ARBA" id="ARBA00022960"/>
    </source>
</evidence>
<feature type="active site" description="Nucleophile" evidence="9">
    <location>
        <position position="163"/>
    </location>
</feature>
<keyword evidence="8 9" id="KW-0961">Cell wall biogenesis/degradation</keyword>
<keyword evidence="5" id="KW-0378">Hydrolase</keyword>
<dbReference type="SUPFAM" id="SSF141523">
    <property type="entry name" value="L,D-transpeptidase catalytic domain-like"/>
    <property type="match status" value="1"/>
</dbReference>
<comment type="similarity">
    <text evidence="2">Belongs to the YkuD family.</text>
</comment>
<dbReference type="PANTHER" id="PTHR30582:SF24">
    <property type="entry name" value="L,D-TRANSPEPTIDASE ERFK_SRFK-RELATED"/>
    <property type="match status" value="1"/>
</dbReference>
<evidence type="ECO:0000256" key="4">
    <source>
        <dbReference type="ARBA" id="ARBA00022679"/>
    </source>
</evidence>
<evidence type="ECO:0000259" key="11">
    <source>
        <dbReference type="PROSITE" id="PS52029"/>
    </source>
</evidence>
<dbReference type="Pfam" id="PF03734">
    <property type="entry name" value="YkuD"/>
    <property type="match status" value="1"/>
</dbReference>
<name>A0ABM7ZJF1_9BACT</name>
<evidence type="ECO:0000256" key="5">
    <source>
        <dbReference type="ARBA" id="ARBA00022801"/>
    </source>
</evidence>
<evidence type="ECO:0000256" key="10">
    <source>
        <dbReference type="SAM" id="MobiDB-lite"/>
    </source>
</evidence>
<keyword evidence="4" id="KW-0808">Transferase</keyword>
<comment type="pathway">
    <text evidence="1 9">Cell wall biogenesis; peptidoglycan biosynthesis.</text>
</comment>
<organism evidence="12 13">
    <name type="scientific">Akkermansia biwaensis</name>
    <dbReference type="NCBI Taxonomy" id="2946555"/>
    <lineage>
        <taxon>Bacteria</taxon>
        <taxon>Pseudomonadati</taxon>
        <taxon>Verrucomicrobiota</taxon>
        <taxon>Verrucomicrobiia</taxon>
        <taxon>Verrucomicrobiales</taxon>
        <taxon>Akkermansiaceae</taxon>
        <taxon>Akkermansia</taxon>
    </lineage>
</organism>
<evidence type="ECO:0000313" key="12">
    <source>
        <dbReference type="EMBL" id="BDL44903.1"/>
    </source>
</evidence>
<evidence type="ECO:0000313" key="13">
    <source>
        <dbReference type="Proteomes" id="UP001062263"/>
    </source>
</evidence>
<dbReference type="CDD" id="cd16913">
    <property type="entry name" value="YkuD_like"/>
    <property type="match status" value="1"/>
</dbReference>
<keyword evidence="3" id="KW-0328">Glycosyltransferase</keyword>
<reference evidence="12" key="1">
    <citation type="submission" date="2022-06" db="EMBL/GenBank/DDBJ databases">
        <title>Akkermansia biwalacus sp. nov., an anaerobic mucin-degrading bacterium isolated from human intestine.</title>
        <authorList>
            <person name="Kobayashi Y."/>
            <person name="Inoue S."/>
            <person name="Kawahara T."/>
            <person name="Kohda N."/>
        </authorList>
    </citation>
    <scope>NUCLEOTIDE SEQUENCE</scope>
    <source>
        <strain evidence="12">WON2089</strain>
    </source>
</reference>
<feature type="compositionally biased region" description="Basic residues" evidence="10">
    <location>
        <begin position="247"/>
        <end position="267"/>
    </location>
</feature>
<dbReference type="InterPro" id="IPR038063">
    <property type="entry name" value="Transpep_catalytic_dom"/>
</dbReference>
<evidence type="ECO:0000256" key="3">
    <source>
        <dbReference type="ARBA" id="ARBA00022676"/>
    </source>
</evidence>
<evidence type="ECO:0000256" key="1">
    <source>
        <dbReference type="ARBA" id="ARBA00004752"/>
    </source>
</evidence>
<gene>
    <name evidence="12" type="ORF">Abiwalacus_24770</name>
</gene>
<proteinExistence type="inferred from homology"/>
<sequence>MPAPLSQARLIQLTAAAVAVLGTLVSCTGRDYQPTAIVKDGVVVSVRDQKMAVMRGGKVVKTYPVSTSKFGLGDSKGSCRTPLGAHRIAAKIGTNQPKGMVFKSRKPTGECVAPNSPGRDPIVTRIMWLKGVESRNRNAYSRLIYIHGTAEERTIGTPASYGCIRMKSDDVYEAFNLVNTGDPVVIERCSISASLKALEEAERMQNTPLLVMAPAPAAAEPHNTASLVSYRHRSSRPPAVALTHKQTTAKKKAVSRTHTVQSRKAKSGKSASRSFKTSRSRRG</sequence>
<evidence type="ECO:0000256" key="2">
    <source>
        <dbReference type="ARBA" id="ARBA00005992"/>
    </source>
</evidence>
<dbReference type="RefSeq" id="WP_215435079.1">
    <property type="nucleotide sequence ID" value="NZ_AP025943.1"/>
</dbReference>
<dbReference type="PROSITE" id="PS52029">
    <property type="entry name" value="LD_TPASE"/>
    <property type="match status" value="1"/>
</dbReference>
<keyword evidence="6 9" id="KW-0133">Cell shape</keyword>
<dbReference type="Proteomes" id="UP001062263">
    <property type="component" value="Chromosome"/>
</dbReference>
<feature type="region of interest" description="Disordered" evidence="10">
    <location>
        <begin position="229"/>
        <end position="283"/>
    </location>
</feature>
<dbReference type="EMBL" id="AP025943">
    <property type="protein sequence ID" value="BDL44903.1"/>
    <property type="molecule type" value="Genomic_DNA"/>
</dbReference>
<feature type="active site" description="Proton donor/acceptor" evidence="9">
    <location>
        <position position="147"/>
    </location>
</feature>
<dbReference type="InterPro" id="IPR050979">
    <property type="entry name" value="LD-transpeptidase"/>
</dbReference>
<dbReference type="PANTHER" id="PTHR30582">
    <property type="entry name" value="L,D-TRANSPEPTIDASE"/>
    <property type="match status" value="1"/>
</dbReference>
<keyword evidence="7 9" id="KW-0573">Peptidoglycan synthesis</keyword>
<protein>
    <recommendedName>
        <fullName evidence="11">L,D-TPase catalytic domain-containing protein</fullName>
    </recommendedName>
</protein>
<keyword evidence="13" id="KW-1185">Reference proteome</keyword>
<evidence type="ECO:0000256" key="8">
    <source>
        <dbReference type="ARBA" id="ARBA00023316"/>
    </source>
</evidence>